<gene>
    <name evidence="2" type="ORF">CU098_012441</name>
</gene>
<sequence length="148" mass="16384">MVLTDKSIRFSLASCKTEDSITSSAIATPIDASPQPRPLNPPSAIINIINDDPLPNARAFPIVRRSAQTATQNSDQSSATTPTESSFTIKKLWPKLKHLISKPTSHEDSVKQMLDSLHIQQKSDPKKTTESQQKRWLGRNKTRVGPQI</sequence>
<accession>A0A367KWT2</accession>
<reference evidence="2 3" key="1">
    <citation type="journal article" date="2018" name="G3 (Bethesda)">
        <title>Phylogenetic and Phylogenomic Definition of Rhizopus Species.</title>
        <authorList>
            <person name="Gryganskyi A.P."/>
            <person name="Golan J."/>
            <person name="Dolatabadi S."/>
            <person name="Mondo S."/>
            <person name="Robb S."/>
            <person name="Idnurm A."/>
            <person name="Muszewska A."/>
            <person name="Steczkiewicz K."/>
            <person name="Masonjones S."/>
            <person name="Liao H.L."/>
            <person name="Gajdeczka M.T."/>
            <person name="Anike F."/>
            <person name="Vuek A."/>
            <person name="Anishchenko I.M."/>
            <person name="Voigt K."/>
            <person name="de Hoog G.S."/>
            <person name="Smith M.E."/>
            <person name="Heitman J."/>
            <person name="Vilgalys R."/>
            <person name="Stajich J.E."/>
        </authorList>
    </citation>
    <scope>NUCLEOTIDE SEQUENCE [LARGE SCALE GENOMIC DNA]</scope>
    <source>
        <strain evidence="2 3">LSU 92-RS-03</strain>
    </source>
</reference>
<feature type="region of interest" description="Disordered" evidence="1">
    <location>
        <begin position="119"/>
        <end position="148"/>
    </location>
</feature>
<protein>
    <submittedName>
        <fullName evidence="2">Uncharacterized protein</fullName>
    </submittedName>
</protein>
<name>A0A367KWT2_RHIST</name>
<organism evidence="2 3">
    <name type="scientific">Rhizopus stolonifer</name>
    <name type="common">Rhizopus nigricans</name>
    <dbReference type="NCBI Taxonomy" id="4846"/>
    <lineage>
        <taxon>Eukaryota</taxon>
        <taxon>Fungi</taxon>
        <taxon>Fungi incertae sedis</taxon>
        <taxon>Mucoromycota</taxon>
        <taxon>Mucoromycotina</taxon>
        <taxon>Mucoromycetes</taxon>
        <taxon>Mucorales</taxon>
        <taxon>Mucorineae</taxon>
        <taxon>Rhizopodaceae</taxon>
        <taxon>Rhizopus</taxon>
    </lineage>
</organism>
<dbReference type="EMBL" id="PJQM01000120">
    <property type="protein sequence ID" value="RCI06607.1"/>
    <property type="molecule type" value="Genomic_DNA"/>
</dbReference>
<dbReference type="Proteomes" id="UP000253551">
    <property type="component" value="Unassembled WGS sequence"/>
</dbReference>
<feature type="region of interest" description="Disordered" evidence="1">
    <location>
        <begin position="64"/>
        <end position="87"/>
    </location>
</feature>
<keyword evidence="3" id="KW-1185">Reference proteome</keyword>
<proteinExistence type="predicted"/>
<dbReference type="OrthoDB" id="2289675at2759"/>
<evidence type="ECO:0000256" key="1">
    <source>
        <dbReference type="SAM" id="MobiDB-lite"/>
    </source>
</evidence>
<feature type="compositionally biased region" description="Polar residues" evidence="1">
    <location>
        <begin position="66"/>
        <end position="87"/>
    </location>
</feature>
<evidence type="ECO:0000313" key="3">
    <source>
        <dbReference type="Proteomes" id="UP000253551"/>
    </source>
</evidence>
<comment type="caution">
    <text evidence="2">The sequence shown here is derived from an EMBL/GenBank/DDBJ whole genome shotgun (WGS) entry which is preliminary data.</text>
</comment>
<dbReference type="AlphaFoldDB" id="A0A367KWT2"/>
<feature type="compositionally biased region" description="Basic and acidic residues" evidence="1">
    <location>
        <begin position="121"/>
        <end position="133"/>
    </location>
</feature>
<evidence type="ECO:0000313" key="2">
    <source>
        <dbReference type="EMBL" id="RCI06607.1"/>
    </source>
</evidence>